<dbReference type="PROSITE" id="PS50011">
    <property type="entry name" value="PROTEIN_KINASE_DOM"/>
    <property type="match status" value="1"/>
</dbReference>
<dbReference type="SUPFAM" id="SSF56112">
    <property type="entry name" value="Protein kinase-like (PK-like)"/>
    <property type="match status" value="1"/>
</dbReference>
<protein>
    <recommendedName>
        <fullName evidence="4">Protein kinase domain-containing protein</fullName>
    </recommendedName>
</protein>
<evidence type="ECO:0000259" key="4">
    <source>
        <dbReference type="PROSITE" id="PS50011"/>
    </source>
</evidence>
<evidence type="ECO:0000313" key="5">
    <source>
        <dbReference type="EMBL" id="GBF99439.1"/>
    </source>
</evidence>
<dbReference type="EMBL" id="BDRX01000158">
    <property type="protein sequence ID" value="GBF99439.1"/>
    <property type="molecule type" value="Genomic_DNA"/>
</dbReference>
<dbReference type="STRING" id="307507.A0A2V0PIP0"/>
<dbReference type="InParanoid" id="A0A2V0PIP0"/>
<evidence type="ECO:0000256" key="1">
    <source>
        <dbReference type="ARBA" id="ARBA00022741"/>
    </source>
</evidence>
<proteinExistence type="predicted"/>
<gene>
    <name evidence="5" type="ORF">Rsub_11925</name>
</gene>
<feature type="region of interest" description="Disordered" evidence="3">
    <location>
        <begin position="359"/>
        <end position="382"/>
    </location>
</feature>
<evidence type="ECO:0000256" key="2">
    <source>
        <dbReference type="ARBA" id="ARBA00022840"/>
    </source>
</evidence>
<keyword evidence="6" id="KW-1185">Reference proteome</keyword>
<dbReference type="Proteomes" id="UP000247498">
    <property type="component" value="Unassembled WGS sequence"/>
</dbReference>
<dbReference type="InterPro" id="IPR050117">
    <property type="entry name" value="MAPK"/>
</dbReference>
<dbReference type="GO" id="GO:0005524">
    <property type="term" value="F:ATP binding"/>
    <property type="evidence" value="ECO:0007669"/>
    <property type="project" value="UniProtKB-KW"/>
</dbReference>
<name>A0A2V0PIP0_9CHLO</name>
<dbReference type="Pfam" id="PF00069">
    <property type="entry name" value="Pkinase"/>
    <property type="match status" value="1"/>
</dbReference>
<dbReference type="Gene3D" id="3.30.200.20">
    <property type="entry name" value="Phosphorylase Kinase, domain 1"/>
    <property type="match status" value="1"/>
</dbReference>
<comment type="caution">
    <text evidence="5">The sequence shown here is derived from an EMBL/GenBank/DDBJ whole genome shotgun (WGS) entry which is preliminary data.</text>
</comment>
<keyword evidence="2" id="KW-0067">ATP-binding</keyword>
<feature type="compositionally biased region" description="Low complexity" evidence="3">
    <location>
        <begin position="359"/>
        <end position="368"/>
    </location>
</feature>
<dbReference type="Gene3D" id="1.10.510.10">
    <property type="entry name" value="Transferase(Phosphotransferase) domain 1"/>
    <property type="match status" value="2"/>
</dbReference>
<dbReference type="GO" id="GO:0004672">
    <property type="term" value="F:protein kinase activity"/>
    <property type="evidence" value="ECO:0007669"/>
    <property type="project" value="InterPro"/>
</dbReference>
<sequence>MPEWPEPAASSFSCAGGPLWLLPHVATRQQQQPAPGALAWRLPGTGGVNRLLTACPGVVQDVGAAALFPGALLSCGKRGAAYRLGTLLYFGPRSRVWRARRLPGGVEAVIKIVDASSAERRRAAELERRLLESIAASAAVPSSGPAAGAYTHWSRLREAWHGAVDLGAGGTDCVLLAMAPLHESMAYVLHRQGARGRRRGLPLDAVRGLAAQALTALDALHREQRAVHRDVKPSNLLLAQPFFVRSQGGTCRARVRSLSLPEMCSARWALADLGSAAALAPVLRWEWSPSRLWAVLPRLRQEASGELPYETPSYSPPEAVLHLPATPAWDMWALGCTLFEAATGTVLFGGIEDAATTLGSDAAGEGSSSSGGGGGLRRLWEQSRESSARAPSDLAVDAAHLALVRALVGPAPRRVLDRSPLAATFYDSRGELRLQLPSRRALAQRLVDSGSLDAAQAVDLAAFLEPLLRFDADERPSAREALAHPWLLRQER</sequence>
<evidence type="ECO:0000313" key="6">
    <source>
        <dbReference type="Proteomes" id="UP000247498"/>
    </source>
</evidence>
<dbReference type="InterPro" id="IPR011009">
    <property type="entry name" value="Kinase-like_dom_sf"/>
</dbReference>
<dbReference type="PANTHER" id="PTHR24055">
    <property type="entry name" value="MITOGEN-ACTIVATED PROTEIN KINASE"/>
    <property type="match status" value="1"/>
</dbReference>
<keyword evidence="1" id="KW-0547">Nucleotide-binding</keyword>
<reference evidence="5 6" key="1">
    <citation type="journal article" date="2018" name="Sci. Rep.">
        <title>Raphidocelis subcapitata (=Pseudokirchneriella subcapitata) provides an insight into genome evolution and environmental adaptations in the Sphaeropleales.</title>
        <authorList>
            <person name="Suzuki S."/>
            <person name="Yamaguchi H."/>
            <person name="Nakajima N."/>
            <person name="Kawachi M."/>
        </authorList>
    </citation>
    <scope>NUCLEOTIDE SEQUENCE [LARGE SCALE GENOMIC DNA]</scope>
    <source>
        <strain evidence="5 6">NIES-35</strain>
    </source>
</reference>
<organism evidence="5 6">
    <name type="scientific">Raphidocelis subcapitata</name>
    <dbReference type="NCBI Taxonomy" id="307507"/>
    <lineage>
        <taxon>Eukaryota</taxon>
        <taxon>Viridiplantae</taxon>
        <taxon>Chlorophyta</taxon>
        <taxon>core chlorophytes</taxon>
        <taxon>Chlorophyceae</taxon>
        <taxon>CS clade</taxon>
        <taxon>Sphaeropleales</taxon>
        <taxon>Selenastraceae</taxon>
        <taxon>Raphidocelis</taxon>
    </lineage>
</organism>
<dbReference type="InterPro" id="IPR000719">
    <property type="entry name" value="Prot_kinase_dom"/>
</dbReference>
<evidence type="ECO:0000256" key="3">
    <source>
        <dbReference type="SAM" id="MobiDB-lite"/>
    </source>
</evidence>
<feature type="domain" description="Protein kinase" evidence="4">
    <location>
        <begin position="82"/>
        <end position="487"/>
    </location>
</feature>
<dbReference type="OrthoDB" id="552053at2759"/>
<dbReference type="SMART" id="SM00220">
    <property type="entry name" value="S_TKc"/>
    <property type="match status" value="1"/>
</dbReference>
<accession>A0A2V0PIP0</accession>
<dbReference type="AlphaFoldDB" id="A0A2V0PIP0"/>